<name>C1GXK3_PARBA</name>
<gene>
    <name evidence="20" type="ORF">PAAG_03577</name>
</gene>
<dbReference type="FunFam" id="3.40.50.300:FF:000054">
    <property type="entry name" value="ABC multidrug transporter atrF"/>
    <property type="match status" value="1"/>
</dbReference>
<dbReference type="AlphaFoldDB" id="C1GXK3"/>
<dbReference type="Proteomes" id="UP000002059">
    <property type="component" value="Partially assembled WGS sequence"/>
</dbReference>
<dbReference type="GO" id="GO:0140359">
    <property type="term" value="F:ABC-type transporter activity"/>
    <property type="evidence" value="ECO:0007669"/>
    <property type="project" value="InterPro"/>
</dbReference>
<evidence type="ECO:0000313" key="20">
    <source>
        <dbReference type="EMBL" id="EEH41291.1"/>
    </source>
</evidence>
<dbReference type="Gene3D" id="3.40.50.300">
    <property type="entry name" value="P-loop containing nucleotide triphosphate hydrolases"/>
    <property type="match status" value="2"/>
</dbReference>
<dbReference type="Pfam" id="PF14510">
    <property type="entry name" value="ABC_trans_N"/>
    <property type="match status" value="1"/>
</dbReference>
<evidence type="ECO:0000256" key="5">
    <source>
        <dbReference type="ARBA" id="ARBA00022692"/>
    </source>
</evidence>
<accession>C1GXK3</accession>
<keyword evidence="7" id="KW-0547">Nucleotide-binding</keyword>
<comment type="subcellular location">
    <subcellularLocation>
        <location evidence="1">Cell membrane</location>
        <topology evidence="1">Multi-pass membrane protein</topology>
    </subcellularLocation>
</comment>
<keyword evidence="6" id="KW-0677">Repeat</keyword>
<evidence type="ECO:0000256" key="8">
    <source>
        <dbReference type="ARBA" id="ARBA00022840"/>
    </source>
</evidence>
<feature type="transmembrane region" description="Helical" evidence="18">
    <location>
        <begin position="1250"/>
        <end position="1269"/>
    </location>
</feature>
<dbReference type="SMART" id="SM00382">
    <property type="entry name" value="AAA"/>
    <property type="match status" value="2"/>
</dbReference>
<feature type="region of interest" description="Disordered" evidence="17">
    <location>
        <begin position="77"/>
        <end position="101"/>
    </location>
</feature>
<keyword evidence="11" id="KW-0325">Glycoprotein</keyword>
<dbReference type="GO" id="GO:0016887">
    <property type="term" value="F:ATP hydrolysis activity"/>
    <property type="evidence" value="ECO:0007669"/>
    <property type="project" value="InterPro"/>
</dbReference>
<keyword evidence="9 18" id="KW-1133">Transmembrane helix</keyword>
<dbReference type="InterPro" id="IPR034003">
    <property type="entry name" value="ABCG_PDR_2"/>
</dbReference>
<evidence type="ECO:0000256" key="10">
    <source>
        <dbReference type="ARBA" id="ARBA00023136"/>
    </source>
</evidence>
<evidence type="ECO:0000256" key="15">
    <source>
        <dbReference type="ARBA" id="ARBA00049037"/>
    </source>
</evidence>
<feature type="region of interest" description="Disordered" evidence="17">
    <location>
        <begin position="1542"/>
        <end position="1565"/>
    </location>
</feature>
<dbReference type="SUPFAM" id="SSF52540">
    <property type="entry name" value="P-loop containing nucleoside triphosphate hydrolases"/>
    <property type="match status" value="2"/>
</dbReference>
<comment type="catalytic activity">
    <reaction evidence="12">
        <text>(R)-miconazole(in) + ATP + H2O = (R)-miconazole(out) + ADP + phosphate + H(+)</text>
        <dbReference type="Rhea" id="RHEA:61928"/>
        <dbReference type="ChEBI" id="CHEBI:15377"/>
        <dbReference type="ChEBI" id="CHEBI:15378"/>
        <dbReference type="ChEBI" id="CHEBI:30616"/>
        <dbReference type="ChEBI" id="CHEBI:43474"/>
        <dbReference type="ChEBI" id="CHEBI:82894"/>
        <dbReference type="ChEBI" id="CHEBI:456216"/>
    </reaction>
    <physiologicalReaction direction="left-to-right" evidence="12">
        <dbReference type="Rhea" id="RHEA:61929"/>
    </physiologicalReaction>
</comment>
<keyword evidence="21" id="KW-1185">Reference proteome</keyword>
<feature type="transmembrane region" description="Helical" evidence="18">
    <location>
        <begin position="1353"/>
        <end position="1375"/>
    </location>
</feature>
<feature type="compositionally biased region" description="Polar residues" evidence="17">
    <location>
        <begin position="855"/>
        <end position="875"/>
    </location>
</feature>
<dbReference type="PANTHER" id="PTHR19241">
    <property type="entry name" value="ATP-BINDING CASSETTE TRANSPORTER"/>
    <property type="match status" value="1"/>
</dbReference>
<feature type="transmembrane region" description="Helical" evidence="18">
    <location>
        <begin position="1289"/>
        <end position="1317"/>
    </location>
</feature>
<evidence type="ECO:0000256" key="2">
    <source>
        <dbReference type="ARBA" id="ARBA00006012"/>
    </source>
</evidence>
<keyword evidence="10 18" id="KW-0472">Membrane</keyword>
<evidence type="ECO:0000256" key="9">
    <source>
        <dbReference type="ARBA" id="ARBA00022989"/>
    </source>
</evidence>
<feature type="transmembrane region" description="Helical" evidence="18">
    <location>
        <begin position="792"/>
        <end position="816"/>
    </location>
</feature>
<feature type="transmembrane region" description="Helical" evidence="18">
    <location>
        <begin position="681"/>
        <end position="700"/>
    </location>
</feature>
<dbReference type="InterPro" id="IPR013525">
    <property type="entry name" value="ABC2_TM"/>
</dbReference>
<feature type="domain" description="ABC transporter" evidence="19">
    <location>
        <begin position="185"/>
        <end position="427"/>
    </location>
</feature>
<evidence type="ECO:0000256" key="17">
    <source>
        <dbReference type="SAM" id="MobiDB-lite"/>
    </source>
</evidence>
<comment type="catalytic activity">
    <reaction evidence="13">
        <text>voriconazole(in) + ATP + H2O = voriconazole(out) + ADP + phosphate + H(+)</text>
        <dbReference type="Rhea" id="RHEA:61912"/>
        <dbReference type="ChEBI" id="CHEBI:10023"/>
        <dbReference type="ChEBI" id="CHEBI:15377"/>
        <dbReference type="ChEBI" id="CHEBI:15378"/>
        <dbReference type="ChEBI" id="CHEBI:30616"/>
        <dbReference type="ChEBI" id="CHEBI:43474"/>
        <dbReference type="ChEBI" id="CHEBI:456216"/>
    </reaction>
    <physiologicalReaction direction="left-to-right" evidence="13">
        <dbReference type="Rhea" id="RHEA:61913"/>
    </physiologicalReaction>
</comment>
<dbReference type="PROSITE" id="PS50893">
    <property type="entry name" value="ABC_TRANSPORTER_2"/>
    <property type="match status" value="2"/>
</dbReference>
<evidence type="ECO:0000256" key="1">
    <source>
        <dbReference type="ARBA" id="ARBA00004651"/>
    </source>
</evidence>
<comment type="catalytic activity">
    <reaction evidence="15">
        <text>(S)-miconazole(in) + ATP + H2O = (S)-miconazole(out) + ADP + phosphate + H(+)</text>
        <dbReference type="Rhea" id="RHEA:61932"/>
        <dbReference type="ChEBI" id="CHEBI:15377"/>
        <dbReference type="ChEBI" id="CHEBI:15378"/>
        <dbReference type="ChEBI" id="CHEBI:30616"/>
        <dbReference type="ChEBI" id="CHEBI:43474"/>
        <dbReference type="ChEBI" id="CHEBI:82897"/>
        <dbReference type="ChEBI" id="CHEBI:456216"/>
    </reaction>
    <physiologicalReaction direction="left-to-right" evidence="15">
        <dbReference type="Rhea" id="RHEA:61933"/>
    </physiologicalReaction>
</comment>
<evidence type="ECO:0000256" key="7">
    <source>
        <dbReference type="ARBA" id="ARBA00022741"/>
    </source>
</evidence>
<keyword evidence="4" id="KW-1003">Cell membrane</keyword>
<feature type="transmembrane region" description="Helical" evidence="18">
    <location>
        <begin position="572"/>
        <end position="594"/>
    </location>
</feature>
<dbReference type="Pfam" id="PF06422">
    <property type="entry name" value="PDR_CDR"/>
    <property type="match status" value="1"/>
</dbReference>
<feature type="transmembrane region" description="Helical" evidence="18">
    <location>
        <begin position="1485"/>
        <end position="1504"/>
    </location>
</feature>
<dbReference type="HOGENOM" id="CLU_000604_35_0_1"/>
<dbReference type="GO" id="GO:0005524">
    <property type="term" value="F:ATP binding"/>
    <property type="evidence" value="ECO:0007669"/>
    <property type="project" value="UniProtKB-KW"/>
</dbReference>
<evidence type="ECO:0000256" key="12">
    <source>
        <dbReference type="ARBA" id="ARBA00047646"/>
    </source>
</evidence>
<evidence type="ECO:0000256" key="16">
    <source>
        <dbReference type="ARBA" id="ARBA00069001"/>
    </source>
</evidence>
<feature type="transmembrane region" description="Helical" evidence="18">
    <location>
        <begin position="712"/>
        <end position="729"/>
    </location>
</feature>
<dbReference type="InterPro" id="IPR017871">
    <property type="entry name" value="ABC_transporter-like_CS"/>
</dbReference>
<reference evidence="20 21" key="1">
    <citation type="journal article" date="2011" name="PLoS Genet.">
        <title>Comparative genomic analysis of human fungal pathogens causing paracoccidioidomycosis.</title>
        <authorList>
            <person name="Desjardins C.A."/>
            <person name="Champion M.D."/>
            <person name="Holder J.W."/>
            <person name="Muszewska A."/>
            <person name="Goldberg J."/>
            <person name="Bailao A.M."/>
            <person name="Brigido M.M."/>
            <person name="Ferreira M.E."/>
            <person name="Garcia A.M."/>
            <person name="Grynberg M."/>
            <person name="Gujja S."/>
            <person name="Heiman D.I."/>
            <person name="Henn M.R."/>
            <person name="Kodira C.D."/>
            <person name="Leon-Narvaez H."/>
            <person name="Longo L.V."/>
            <person name="Ma L.J."/>
            <person name="Malavazi I."/>
            <person name="Matsuo A.L."/>
            <person name="Morais F.V."/>
            <person name="Pereira M."/>
            <person name="Rodriguez-Brito S."/>
            <person name="Sakthikumar S."/>
            <person name="Salem-Izacc S.M."/>
            <person name="Sykes S.M."/>
            <person name="Teixeira M.M."/>
            <person name="Vallejo M.C."/>
            <person name="Walter M.E."/>
            <person name="Yandava C."/>
            <person name="Young S."/>
            <person name="Zeng Q."/>
            <person name="Zucker J."/>
            <person name="Felipe M.S."/>
            <person name="Goldman G.H."/>
            <person name="Haas B.J."/>
            <person name="McEwen J.G."/>
            <person name="Nino-Vega G."/>
            <person name="Puccia R."/>
            <person name="San-Blas G."/>
            <person name="Soares C.M."/>
            <person name="Birren B.W."/>
            <person name="Cuomo C.A."/>
        </authorList>
    </citation>
    <scope>NUCLEOTIDE SEQUENCE [LARGE SCALE GENOMIC DNA]</scope>
    <source>
        <strain evidence="21">ATCC MYA-826 / Pb01</strain>
    </source>
</reference>
<comment type="similarity">
    <text evidence="2">Belongs to the ABC transporter superfamily. ABCG family. PDR (TC 3.A.1.205) subfamily.</text>
</comment>
<evidence type="ECO:0000256" key="6">
    <source>
        <dbReference type="ARBA" id="ARBA00022737"/>
    </source>
</evidence>
<keyword evidence="3" id="KW-0813">Transport</keyword>
<feature type="domain" description="ABC transporter" evidence="19">
    <location>
        <begin position="886"/>
        <end position="1125"/>
    </location>
</feature>
<dbReference type="RefSeq" id="XP_002795032.1">
    <property type="nucleotide sequence ID" value="XM_002794986.1"/>
</dbReference>
<keyword evidence="8" id="KW-0067">ATP-binding</keyword>
<dbReference type="VEuPathDB" id="FungiDB:PAAG_03577"/>
<dbReference type="InterPro" id="IPR003439">
    <property type="entry name" value="ABC_transporter-like_ATP-bd"/>
</dbReference>
<feature type="region of interest" description="Disordered" evidence="17">
    <location>
        <begin position="1"/>
        <end position="47"/>
    </location>
</feature>
<evidence type="ECO:0000256" key="3">
    <source>
        <dbReference type="ARBA" id="ARBA00022448"/>
    </source>
</evidence>
<evidence type="ECO:0000256" key="14">
    <source>
        <dbReference type="ARBA" id="ARBA00047981"/>
    </source>
</evidence>
<dbReference type="InterPro" id="IPR003593">
    <property type="entry name" value="AAA+_ATPase"/>
</dbReference>
<dbReference type="OrthoDB" id="245989at2759"/>
<evidence type="ECO:0000259" key="19">
    <source>
        <dbReference type="PROSITE" id="PS50893"/>
    </source>
</evidence>
<dbReference type="GO" id="GO:0005886">
    <property type="term" value="C:plasma membrane"/>
    <property type="evidence" value="ECO:0007669"/>
    <property type="project" value="UniProtKB-SubCell"/>
</dbReference>
<protein>
    <recommendedName>
        <fullName evidence="16">ABC multidrug transporter atrF</fullName>
    </recommendedName>
</protein>
<dbReference type="InterPro" id="IPR027417">
    <property type="entry name" value="P-loop_NTPase"/>
</dbReference>
<dbReference type="FunFam" id="3.40.50.300:FF:001650">
    <property type="entry name" value="ABC drug exporter AtrF"/>
    <property type="match status" value="1"/>
</dbReference>
<dbReference type="OMA" id="FCISNWA"/>
<feature type="transmembrane region" description="Helical" evidence="18">
    <location>
        <begin position="1329"/>
        <end position="1347"/>
    </location>
</feature>
<organism evidence="20 21">
    <name type="scientific">Paracoccidioides lutzii (strain ATCC MYA-826 / Pb01)</name>
    <name type="common">Paracoccidioides brasiliensis</name>
    <dbReference type="NCBI Taxonomy" id="502779"/>
    <lineage>
        <taxon>Eukaryota</taxon>
        <taxon>Fungi</taxon>
        <taxon>Dikarya</taxon>
        <taxon>Ascomycota</taxon>
        <taxon>Pezizomycotina</taxon>
        <taxon>Eurotiomycetes</taxon>
        <taxon>Eurotiomycetidae</taxon>
        <taxon>Onygenales</taxon>
        <taxon>Ajellomycetaceae</taxon>
        <taxon>Paracoccidioides</taxon>
    </lineage>
</organism>
<feature type="region of interest" description="Disordered" evidence="17">
    <location>
        <begin position="849"/>
        <end position="876"/>
    </location>
</feature>
<keyword evidence="5 18" id="KW-0812">Transmembrane</keyword>
<dbReference type="CDD" id="cd03232">
    <property type="entry name" value="ABCG_PDR_domain2"/>
    <property type="match status" value="1"/>
</dbReference>
<dbReference type="KEGG" id="pbl:PAAG_03577"/>
<feature type="transmembrane region" description="Helical" evidence="18">
    <location>
        <begin position="615"/>
        <end position="636"/>
    </location>
</feature>
<dbReference type="InterPro" id="IPR029481">
    <property type="entry name" value="ABC_trans_N"/>
</dbReference>
<dbReference type="CDD" id="cd03233">
    <property type="entry name" value="ABCG_PDR_domain1"/>
    <property type="match status" value="1"/>
</dbReference>
<comment type="catalytic activity">
    <reaction evidence="14">
        <text>fluconazole(in) + ATP + H2O = fluconazole(out) + ADP + phosphate + H(+)</text>
        <dbReference type="Rhea" id="RHEA:61916"/>
        <dbReference type="ChEBI" id="CHEBI:15377"/>
        <dbReference type="ChEBI" id="CHEBI:15378"/>
        <dbReference type="ChEBI" id="CHEBI:30616"/>
        <dbReference type="ChEBI" id="CHEBI:43474"/>
        <dbReference type="ChEBI" id="CHEBI:46081"/>
        <dbReference type="ChEBI" id="CHEBI:456216"/>
    </reaction>
    <physiologicalReaction direction="left-to-right" evidence="14">
        <dbReference type="Rhea" id="RHEA:61917"/>
    </physiologicalReaction>
</comment>
<dbReference type="Pfam" id="PF01061">
    <property type="entry name" value="ABC2_membrane"/>
    <property type="match status" value="2"/>
</dbReference>
<feature type="transmembrane region" description="Helical" evidence="18">
    <location>
        <begin position="648"/>
        <end position="669"/>
    </location>
</feature>
<dbReference type="InterPro" id="IPR010929">
    <property type="entry name" value="PDR_CDR_ABC"/>
</dbReference>
<evidence type="ECO:0000256" key="13">
    <source>
        <dbReference type="ARBA" id="ARBA00047823"/>
    </source>
</evidence>
<dbReference type="GeneID" id="9098373"/>
<evidence type="ECO:0000256" key="18">
    <source>
        <dbReference type="SAM" id="Phobius"/>
    </source>
</evidence>
<evidence type="ECO:0000256" key="11">
    <source>
        <dbReference type="ARBA" id="ARBA00023180"/>
    </source>
</evidence>
<dbReference type="eggNOG" id="KOG0065">
    <property type="taxonomic scope" value="Eukaryota"/>
</dbReference>
<dbReference type="Pfam" id="PF00005">
    <property type="entry name" value="ABC_tran"/>
    <property type="match status" value="2"/>
</dbReference>
<dbReference type="InterPro" id="IPR034001">
    <property type="entry name" value="ABCG_PDR_1"/>
</dbReference>
<evidence type="ECO:0000313" key="21">
    <source>
        <dbReference type="Proteomes" id="UP000002059"/>
    </source>
</evidence>
<dbReference type="EMBL" id="KN293998">
    <property type="protein sequence ID" value="EEH41291.1"/>
    <property type="molecule type" value="Genomic_DNA"/>
</dbReference>
<dbReference type="PROSITE" id="PS00211">
    <property type="entry name" value="ABC_TRANSPORTER_1"/>
    <property type="match status" value="1"/>
</dbReference>
<feature type="transmembrane region" description="Helical" evidence="18">
    <location>
        <begin position="1218"/>
        <end position="1238"/>
    </location>
</feature>
<sequence length="1565" mass="174787">MVLPPPHGADGNEVGQHIDWASPSKKSGEMAAGQPASESGREGRWGEYEEVEAVSRRGAMEEFAEMTRELSKLSVQYSRPSTKRGQSIAHASFPGSTMDKDVDIERGASDSALSDDDHFELGEFLRDGRLERRTTAGDPAKKIGVVFKNLTVEGVDSSSSFVKTLPDAVKGTFGPDLYHILTRFIPALQFGRKPRTRSLIQNFTGALRGGEMMLVLGRPGAGCSTFLKAIANDRSSFTAVLGGVSYGGISAEEQHKHFRGEVNYNPEDDQHFPALTVEQTLRFSLMNKTKKRDKGTISIVVDGLLKMFAISHTKNTLVGNEFTRGVSGGERKRVGIAETLATKSSVICWDNSTRGLDANTALDYVKSLRVMTDVSNRTTFVTLYQAGEDIYELMDKVMVVEEGRMLYQGPANQARSYFESLGFYCPERCTTADFLTSLCDPLVRQFQPGRQVSAPKTAEELEAAFRASDIYKRILNDVDDYEKHINDTGAADTHLFQEYVGESKSKTVSKRSSYTVSFARQVKACTRRQFWLFWGDKPSLYTKFFLVLAVSLIVGSLFHGQSLDTSGAFPRGGSLFFCIVFLGWLQLAELMPAVSGRTVIARHKDYALYRPSAVVVARVLVDLPVTFAMLVIQSIVDYFLMGFDLDASKFFIFFLFIYVITISITAMYRMLAAFSATIDDAVRFGGIAFNVVILFVGYAIPKQALLDDSPWFGWLFYVNPISYGYEAILASEFSDRVMDCAPSHLVPRGPGIDPMYQGCSFSGSELGSNTISGARYLEYTFQFSRSHIWRNFGIIIAFIIGYILITAIAAELFPFVTGGGGTLVFKKPKRAKSIANAQKKTHSIDEETGGIQHIGDTNGTFTPRSSTTGNSSNSKFKGLSTGDRVFTWTDVEYMVPYGKGERKLLNKITGYVKPGNMIALMGASGSGKTTLLNTLGQRQRVGVVSGEMLVDGRTLPPDFQRGTGFCEQMDIHDNTATIREALEFSAILRQDRNIPREEKIKYVEQIISLLELDDIQDAIISSLGVEQRKRLTIGVELAAKPSLLFFLDEPTSGLDSQAAFSIIRFLRKLADAGQAIICTIHQPSSLLIEQFDTILALNPEGNTFYFGPVGESGRTVIDYFAERGAFCPPRKNIAEFILETSAKGRRSNGKRIDWNAEWRNSKELLNLREEIKKINVERSRLQPVEVTGSQHEYAAPLSLQCWMLTRRVFINYWRDSSYLYGKLFISTIIGIFNGFTFWQQGNTIASMQNRMFTVFLIILLPPIFMNGILPKFFMNRMLWEAREHPSRIYGWFAFCTANVVCELPAAVVTSVVYWLLWYYATGLPTDSSAAGYVFLMTMLFFFFQASWGQWVTAFAPSFTVIGNVLPFFFVMLNLFNGMMRPYSSIPPFWRFWIYYANPITWWLRGVLSATLPSTPVVCSPNELTHFNPPPGQTCTDYAGDFITSVARTGYLTNPNATTDCAYCAFSNGNEYMGTLNVHEDDKWKGFGIFLAFVVINWALVYFMIYTVRVRGWTFGAGTAVEVVEKVLAWVRGLLKSIIKGEERGEGERDENKENEKEKGAVENGE</sequence>
<proteinExistence type="inferred from homology"/>
<evidence type="ECO:0000256" key="4">
    <source>
        <dbReference type="ARBA" id="ARBA00022475"/>
    </source>
</evidence>